<evidence type="ECO:0000256" key="1">
    <source>
        <dbReference type="ARBA" id="ARBA00023235"/>
    </source>
</evidence>
<dbReference type="HAMAP" id="MF_01678">
    <property type="entry name" value="Salvage_MtnA"/>
    <property type="match status" value="1"/>
</dbReference>
<dbReference type="AlphaFoldDB" id="A0A9D8KG40"/>
<dbReference type="Proteomes" id="UP000809273">
    <property type="component" value="Unassembled WGS sequence"/>
</dbReference>
<dbReference type="Pfam" id="PF01008">
    <property type="entry name" value="IF-2B"/>
    <property type="match status" value="1"/>
</dbReference>
<reference evidence="3" key="2">
    <citation type="submission" date="2021-01" db="EMBL/GenBank/DDBJ databases">
        <authorList>
            <person name="Hahn C.R."/>
            <person name="Youssef N.H."/>
            <person name="Elshahed M."/>
        </authorList>
    </citation>
    <scope>NUCLEOTIDE SEQUENCE</scope>
    <source>
        <strain evidence="3">Zod_Metabat.24</strain>
    </source>
</reference>
<dbReference type="InterPro" id="IPR000649">
    <property type="entry name" value="IF-2B-related"/>
</dbReference>
<dbReference type="PANTHER" id="PTHR43475">
    <property type="entry name" value="METHYLTHIORIBOSE-1-PHOSPHATE ISOMERASE"/>
    <property type="match status" value="1"/>
</dbReference>
<dbReference type="EC" id="5.3.1.23" evidence="2"/>
<feature type="binding site" evidence="2">
    <location>
        <position position="89"/>
    </location>
    <ligand>
        <name>substrate</name>
    </ligand>
</feature>
<reference evidence="3" key="1">
    <citation type="journal article" date="2021" name="Environ. Microbiol.">
        <title>Genomic characterization of three novel Desulfobacterota classes expand the metabolic and phylogenetic diversity of the phylum.</title>
        <authorList>
            <person name="Murphy C.L."/>
            <person name="Biggerstaff J."/>
            <person name="Eichhorn A."/>
            <person name="Ewing E."/>
            <person name="Shahan R."/>
            <person name="Soriano D."/>
            <person name="Stewart S."/>
            <person name="VanMol K."/>
            <person name="Walker R."/>
            <person name="Walters P."/>
            <person name="Elshahed M.S."/>
            <person name="Youssef N.H."/>
        </authorList>
    </citation>
    <scope>NUCLEOTIDE SEQUENCE</scope>
    <source>
        <strain evidence="3">Zod_Metabat.24</strain>
    </source>
</reference>
<comment type="pathway">
    <text evidence="2">Amino-acid biosynthesis; L-methionine biosynthesis via salvage pathway; L-methionine from S-methyl-5-thio-alpha-D-ribose 1-phosphate: step 1/6.</text>
</comment>
<keyword evidence="1 2" id="KW-0413">Isomerase</keyword>
<dbReference type="Gene3D" id="3.40.50.10470">
    <property type="entry name" value="Translation initiation factor eif-2b, domain 2"/>
    <property type="match status" value="1"/>
</dbReference>
<comment type="catalytic activity">
    <reaction evidence="2">
        <text>5-(methylsulfanyl)-alpha-D-ribose 1-phosphate = 5-(methylsulfanyl)-D-ribulose 1-phosphate</text>
        <dbReference type="Rhea" id="RHEA:19989"/>
        <dbReference type="ChEBI" id="CHEBI:58533"/>
        <dbReference type="ChEBI" id="CHEBI:58548"/>
        <dbReference type="EC" id="5.3.1.23"/>
    </reaction>
</comment>
<feature type="site" description="Transition state stabilizer" evidence="2">
    <location>
        <position position="156"/>
    </location>
</feature>
<dbReference type="Gene3D" id="1.20.120.420">
    <property type="entry name" value="translation initiation factor eif-2b, domain 1"/>
    <property type="match status" value="1"/>
</dbReference>
<dbReference type="GO" id="GO:0046523">
    <property type="term" value="F:S-methyl-5-thioribose-1-phosphate isomerase activity"/>
    <property type="evidence" value="ECO:0007669"/>
    <property type="project" value="UniProtKB-UniRule"/>
</dbReference>
<dbReference type="FunFam" id="3.40.50.10470:FF:000006">
    <property type="entry name" value="Methylthioribose-1-phosphate isomerase"/>
    <property type="match status" value="1"/>
</dbReference>
<dbReference type="InterPro" id="IPR005251">
    <property type="entry name" value="IF-M1Pi"/>
</dbReference>
<dbReference type="NCBIfam" id="TIGR00524">
    <property type="entry name" value="eIF-2B_rel"/>
    <property type="match status" value="1"/>
</dbReference>
<keyword evidence="2" id="KW-0028">Amino-acid biosynthesis</keyword>
<dbReference type="EMBL" id="JAFGIX010000063">
    <property type="protein sequence ID" value="MBN1574044.1"/>
    <property type="molecule type" value="Genomic_DNA"/>
</dbReference>
<organism evidence="3 4">
    <name type="scientific">Candidatus Zymogenus saltonus</name>
    <dbReference type="NCBI Taxonomy" id="2844893"/>
    <lineage>
        <taxon>Bacteria</taxon>
        <taxon>Deltaproteobacteria</taxon>
        <taxon>Candidatus Zymogenia</taxon>
        <taxon>Candidatus Zymogeniales</taxon>
        <taxon>Candidatus Zymogenaceae</taxon>
        <taxon>Candidatus Zymogenus</taxon>
    </lineage>
</organism>
<dbReference type="InterPro" id="IPR042529">
    <property type="entry name" value="IF_2B-like_C"/>
</dbReference>
<gene>
    <name evidence="2 3" type="primary">mtnA</name>
    <name evidence="3" type="ORF">JW984_12680</name>
</gene>
<evidence type="ECO:0000256" key="2">
    <source>
        <dbReference type="HAMAP-Rule" id="MF_01678"/>
    </source>
</evidence>
<name>A0A9D8KG40_9DELT</name>
<feature type="active site" description="Proton donor" evidence="2">
    <location>
        <position position="236"/>
    </location>
</feature>
<protein>
    <recommendedName>
        <fullName evidence="2">Methylthioribose-1-phosphate isomerase</fullName>
        <shortName evidence="2">M1Pi</shortName>
        <shortName evidence="2">MTR-1-P isomerase</shortName>
        <ecNumber evidence="2">5.3.1.23</ecNumber>
    </recommendedName>
    <alternativeName>
        <fullName evidence="2">S-methyl-5-thioribose-1-phosphate isomerase</fullName>
    </alternativeName>
</protein>
<dbReference type="InterPro" id="IPR027363">
    <property type="entry name" value="M1Pi_N"/>
</dbReference>
<dbReference type="InterPro" id="IPR011559">
    <property type="entry name" value="Initiation_fac_2B_a/b/d"/>
</dbReference>
<dbReference type="SUPFAM" id="SSF100950">
    <property type="entry name" value="NagB/RpiA/CoA transferase-like"/>
    <property type="match status" value="1"/>
</dbReference>
<feature type="binding site" evidence="2">
    <location>
        <position position="195"/>
    </location>
    <ligand>
        <name>substrate</name>
    </ligand>
</feature>
<sequence length="346" mass="37611">MSFRTIRWLGSAVEILDQTLLPQEERYITLKDPNDVFEAIKKLRIRGAPAIGVAAAMGIALGAKQINYSDDKDFAAKLTGVAELLASSRPTAKNLFWAVDRMMAAAKKTGENPDEITAELEREALKIYHEDIEINRKMGQNGASLLTSGETVMTHCNAGALATAGYGTALSVVRRAVEEGKDIKVIATETRPLLQGSRLTVWELTADNIDVTLITDNMCGYVMREKKIDKVIVGADRIAANGDVANKIGTYTLAVVALENDVPFFVAAPISTIDIDTKSGEDIPIEERDPDEVREFMGKASTLKGVKVFNPAFDVTPNHLVSGIITERGILYPPYDVSISGIVKEV</sequence>
<dbReference type="NCBIfam" id="TIGR00512">
    <property type="entry name" value="salvage_mtnA"/>
    <property type="match status" value="1"/>
</dbReference>
<dbReference type="NCBIfam" id="NF004326">
    <property type="entry name" value="PRK05720.1"/>
    <property type="match status" value="1"/>
</dbReference>
<evidence type="ECO:0000313" key="4">
    <source>
        <dbReference type="Proteomes" id="UP000809273"/>
    </source>
</evidence>
<dbReference type="PANTHER" id="PTHR43475:SF1">
    <property type="entry name" value="METHYLTHIORIBOSE-1-PHOSPHATE ISOMERASE"/>
    <property type="match status" value="1"/>
</dbReference>
<comment type="similarity">
    <text evidence="2">Belongs to the EIF-2B alpha/beta/delta subunits family. MtnA subfamily.</text>
</comment>
<accession>A0A9D8KG40</accession>
<dbReference type="FunFam" id="1.20.120.420:FF:000003">
    <property type="entry name" value="Methylthioribose-1-phosphate isomerase"/>
    <property type="match status" value="1"/>
</dbReference>
<dbReference type="GO" id="GO:0019509">
    <property type="term" value="P:L-methionine salvage from methylthioadenosine"/>
    <property type="evidence" value="ECO:0007669"/>
    <property type="project" value="UniProtKB-UniRule"/>
</dbReference>
<dbReference type="InterPro" id="IPR037171">
    <property type="entry name" value="NagB/RpiA_transferase-like"/>
</dbReference>
<feature type="binding site" evidence="2">
    <location>
        <begin position="46"/>
        <end position="48"/>
    </location>
    <ligand>
        <name>substrate</name>
    </ligand>
</feature>
<keyword evidence="2" id="KW-0486">Methionine biosynthesis</keyword>
<feature type="binding site" evidence="2">
    <location>
        <begin position="246"/>
        <end position="247"/>
    </location>
    <ligand>
        <name>substrate</name>
    </ligand>
</feature>
<proteinExistence type="inferred from homology"/>
<evidence type="ECO:0000313" key="3">
    <source>
        <dbReference type="EMBL" id="MBN1574044.1"/>
    </source>
</evidence>
<comment type="function">
    <text evidence="2">Catalyzes the interconversion of methylthioribose-1-phosphate (MTR-1-P) into methylthioribulose-1-phosphate (MTRu-1-P).</text>
</comment>
<comment type="caution">
    <text evidence="3">The sequence shown here is derived from an EMBL/GenBank/DDBJ whole genome shotgun (WGS) entry which is preliminary data.</text>
</comment>